<dbReference type="Gene3D" id="1.20.140.10">
    <property type="entry name" value="Butyryl-CoA Dehydrogenase, subunit A, domain 3"/>
    <property type="match status" value="1"/>
</dbReference>
<evidence type="ECO:0000256" key="3">
    <source>
        <dbReference type="ARBA" id="ARBA00022630"/>
    </source>
</evidence>
<evidence type="ECO:0000256" key="4">
    <source>
        <dbReference type="ARBA" id="ARBA00022827"/>
    </source>
</evidence>
<sequence length="185" mass="20124">LREENKLGHRTNDTCTLRFENMVVPETDLLGQEGRGLGIALANLSVGRIGVAAQAVGGARTAYEAALAYAQEREAFKKPIIEHQAVAFRLADMATQIEAARQLYLHAAQVHQSGVPSLKEASMAKLFASDMAEKVASDALQTFGGYGYLEDFPVAKILRDVRVYSIYEGTNDIQKLLIARALNGD</sequence>
<comment type="cofactor">
    <cofactor evidence="1">
        <name>FAD</name>
        <dbReference type="ChEBI" id="CHEBI:57692"/>
    </cofactor>
</comment>
<dbReference type="InterPro" id="IPR036250">
    <property type="entry name" value="AcylCo_DH-like_C"/>
</dbReference>
<comment type="similarity">
    <text evidence="2">Belongs to the acyl-CoA dehydrogenase family.</text>
</comment>
<reference evidence="6" key="1">
    <citation type="submission" date="2018-05" db="EMBL/GenBank/DDBJ databases">
        <authorList>
            <person name="Lanie J.A."/>
            <person name="Ng W.-L."/>
            <person name="Kazmierczak K.M."/>
            <person name="Andrzejewski T.M."/>
            <person name="Davidsen T.M."/>
            <person name="Wayne K.J."/>
            <person name="Tettelin H."/>
            <person name="Glass J.I."/>
            <person name="Rusch D."/>
            <person name="Podicherti R."/>
            <person name="Tsui H.-C.T."/>
            <person name="Winkler M.E."/>
        </authorList>
    </citation>
    <scope>NUCLEOTIDE SEQUENCE</scope>
</reference>
<keyword evidence="4" id="KW-0274">FAD</keyword>
<dbReference type="InterPro" id="IPR009100">
    <property type="entry name" value="AcylCoA_DH/oxidase_NM_dom_sf"/>
</dbReference>
<dbReference type="InterPro" id="IPR046373">
    <property type="entry name" value="Acyl-CoA_Oxase/DH_mid-dom_sf"/>
</dbReference>
<feature type="domain" description="Acyl-CoA dehydrogenase/oxidase C-terminal" evidence="5">
    <location>
        <begin position="34"/>
        <end position="182"/>
    </location>
</feature>
<dbReference type="SUPFAM" id="SSF47203">
    <property type="entry name" value="Acyl-CoA dehydrogenase C-terminal domain-like"/>
    <property type="match status" value="1"/>
</dbReference>
<accession>A0A382D3L6</accession>
<protein>
    <recommendedName>
        <fullName evidence="5">Acyl-CoA dehydrogenase/oxidase C-terminal domain-containing protein</fullName>
    </recommendedName>
</protein>
<gene>
    <name evidence="6" type="ORF">METZ01_LOCUS185017</name>
</gene>
<dbReference type="SUPFAM" id="SSF56645">
    <property type="entry name" value="Acyl-CoA dehydrogenase NM domain-like"/>
    <property type="match status" value="1"/>
</dbReference>
<dbReference type="PANTHER" id="PTHR43884">
    <property type="entry name" value="ACYL-COA DEHYDROGENASE"/>
    <property type="match status" value="1"/>
</dbReference>
<dbReference type="PANTHER" id="PTHR43884:SF12">
    <property type="entry name" value="ISOVALERYL-COA DEHYDROGENASE, MITOCHONDRIAL-RELATED"/>
    <property type="match status" value="1"/>
</dbReference>
<dbReference type="InterPro" id="IPR006089">
    <property type="entry name" value="Acyl-CoA_DH_CS"/>
</dbReference>
<evidence type="ECO:0000259" key="5">
    <source>
        <dbReference type="Pfam" id="PF00441"/>
    </source>
</evidence>
<dbReference type="PROSITE" id="PS00073">
    <property type="entry name" value="ACYL_COA_DH_2"/>
    <property type="match status" value="1"/>
</dbReference>
<proteinExistence type="inferred from homology"/>
<dbReference type="GO" id="GO:0003995">
    <property type="term" value="F:acyl-CoA dehydrogenase activity"/>
    <property type="evidence" value="ECO:0007669"/>
    <property type="project" value="InterPro"/>
</dbReference>
<dbReference type="Pfam" id="PF00441">
    <property type="entry name" value="Acyl-CoA_dh_1"/>
    <property type="match status" value="1"/>
</dbReference>
<evidence type="ECO:0000256" key="2">
    <source>
        <dbReference type="ARBA" id="ARBA00009347"/>
    </source>
</evidence>
<name>A0A382D3L6_9ZZZZ</name>
<dbReference type="Gene3D" id="2.40.110.10">
    <property type="entry name" value="Butyryl-CoA Dehydrogenase, subunit A, domain 2"/>
    <property type="match status" value="1"/>
</dbReference>
<dbReference type="EMBL" id="UINC01037128">
    <property type="protein sequence ID" value="SVB32163.1"/>
    <property type="molecule type" value="Genomic_DNA"/>
</dbReference>
<keyword evidence="3" id="KW-0285">Flavoprotein</keyword>
<organism evidence="6">
    <name type="scientific">marine metagenome</name>
    <dbReference type="NCBI Taxonomy" id="408172"/>
    <lineage>
        <taxon>unclassified sequences</taxon>
        <taxon>metagenomes</taxon>
        <taxon>ecological metagenomes</taxon>
    </lineage>
</organism>
<evidence type="ECO:0000256" key="1">
    <source>
        <dbReference type="ARBA" id="ARBA00001974"/>
    </source>
</evidence>
<dbReference type="AlphaFoldDB" id="A0A382D3L6"/>
<feature type="non-terminal residue" evidence="6">
    <location>
        <position position="1"/>
    </location>
</feature>
<dbReference type="InterPro" id="IPR009075">
    <property type="entry name" value="AcylCo_DH/oxidase_C"/>
</dbReference>
<dbReference type="FunFam" id="1.20.140.10:FF:000004">
    <property type="entry name" value="Acyl-CoA dehydrogenase FadE25"/>
    <property type="match status" value="1"/>
</dbReference>
<evidence type="ECO:0000313" key="6">
    <source>
        <dbReference type="EMBL" id="SVB32163.1"/>
    </source>
</evidence>